<dbReference type="InterPro" id="IPR043128">
    <property type="entry name" value="Rev_trsase/Diguanyl_cyclase"/>
</dbReference>
<dbReference type="AlphaFoldDB" id="A0A4Y4F437"/>
<comment type="catalytic activity">
    <reaction evidence="3">
        <text>2 GTP = 3',3'-c-di-GMP + 2 diphosphate</text>
        <dbReference type="Rhea" id="RHEA:24898"/>
        <dbReference type="ChEBI" id="CHEBI:33019"/>
        <dbReference type="ChEBI" id="CHEBI:37565"/>
        <dbReference type="ChEBI" id="CHEBI:58805"/>
        <dbReference type="EC" id="2.7.7.65"/>
    </reaction>
</comment>
<dbReference type="OrthoDB" id="5296913at2"/>
<dbReference type="Pfam" id="PF00990">
    <property type="entry name" value="GGDEF"/>
    <property type="match status" value="1"/>
</dbReference>
<dbReference type="InterPro" id="IPR035965">
    <property type="entry name" value="PAS-like_dom_sf"/>
</dbReference>
<dbReference type="SUPFAM" id="SSF55785">
    <property type="entry name" value="PYP-like sensor domain (PAS domain)"/>
    <property type="match status" value="1"/>
</dbReference>
<evidence type="ECO:0000259" key="5">
    <source>
        <dbReference type="PROSITE" id="PS50887"/>
    </source>
</evidence>
<dbReference type="PROSITE" id="PS50887">
    <property type="entry name" value="GGDEF"/>
    <property type="match status" value="1"/>
</dbReference>
<feature type="domain" description="GGDEF" evidence="5">
    <location>
        <begin position="172"/>
        <end position="301"/>
    </location>
</feature>
<comment type="caution">
    <text evidence="6">The sequence shown here is derived from an EMBL/GenBank/DDBJ whole genome shotgun (WGS) entry which is preliminary data.</text>
</comment>
<evidence type="ECO:0000313" key="6">
    <source>
        <dbReference type="EMBL" id="GED21901.1"/>
    </source>
</evidence>
<dbReference type="Gene3D" id="3.30.70.270">
    <property type="match status" value="1"/>
</dbReference>
<dbReference type="GO" id="GO:0052621">
    <property type="term" value="F:diguanylate cyclase activity"/>
    <property type="evidence" value="ECO:0007669"/>
    <property type="project" value="UniProtKB-EC"/>
</dbReference>
<dbReference type="InterPro" id="IPR029787">
    <property type="entry name" value="Nucleotide_cyclase"/>
</dbReference>
<evidence type="ECO:0000313" key="7">
    <source>
        <dbReference type="Proteomes" id="UP000319812"/>
    </source>
</evidence>
<dbReference type="SMART" id="SM00267">
    <property type="entry name" value="GGDEF"/>
    <property type="match status" value="1"/>
</dbReference>
<dbReference type="InterPro" id="IPR000160">
    <property type="entry name" value="GGDEF_dom"/>
</dbReference>
<accession>A0A4Y4F437</accession>
<organism evidence="6 7">
    <name type="scientific">Halomonas halmophila</name>
    <dbReference type="NCBI Taxonomy" id="252"/>
    <lineage>
        <taxon>Bacteria</taxon>
        <taxon>Pseudomonadati</taxon>
        <taxon>Pseudomonadota</taxon>
        <taxon>Gammaproteobacteria</taxon>
        <taxon>Oceanospirillales</taxon>
        <taxon>Halomonadaceae</taxon>
        <taxon>Halomonas</taxon>
    </lineage>
</organism>
<dbReference type="InterPro" id="IPR000700">
    <property type="entry name" value="PAS-assoc_C"/>
</dbReference>
<name>A0A4Y4F437_9GAMM</name>
<reference evidence="6 7" key="1">
    <citation type="submission" date="2019-06" db="EMBL/GenBank/DDBJ databases">
        <title>Whole genome shotgun sequence of Halomonas halmophila NBRC 15537.</title>
        <authorList>
            <person name="Hosoyama A."/>
            <person name="Uohara A."/>
            <person name="Ohji S."/>
            <person name="Ichikawa N."/>
        </authorList>
    </citation>
    <scope>NUCLEOTIDE SEQUENCE [LARGE SCALE GENOMIC DNA]</scope>
    <source>
        <strain evidence="6 7">NBRC 15537</strain>
    </source>
</reference>
<comment type="cofactor">
    <cofactor evidence="1">
        <name>Mg(2+)</name>
        <dbReference type="ChEBI" id="CHEBI:18420"/>
    </cofactor>
</comment>
<dbReference type="InterPro" id="IPR050469">
    <property type="entry name" value="Diguanylate_Cyclase"/>
</dbReference>
<dbReference type="Gene3D" id="3.30.450.20">
    <property type="entry name" value="PAS domain"/>
    <property type="match status" value="1"/>
</dbReference>
<dbReference type="EC" id="2.7.7.65" evidence="2"/>
<evidence type="ECO:0000259" key="4">
    <source>
        <dbReference type="PROSITE" id="PS50113"/>
    </source>
</evidence>
<dbReference type="EMBL" id="BJOC01000013">
    <property type="protein sequence ID" value="GED21901.1"/>
    <property type="molecule type" value="Genomic_DNA"/>
</dbReference>
<dbReference type="CDD" id="cd01949">
    <property type="entry name" value="GGDEF"/>
    <property type="match status" value="1"/>
</dbReference>
<evidence type="ECO:0000256" key="2">
    <source>
        <dbReference type="ARBA" id="ARBA00012528"/>
    </source>
</evidence>
<feature type="domain" description="PAC" evidence="4">
    <location>
        <begin position="90"/>
        <end position="140"/>
    </location>
</feature>
<sequence length="301" mass="34178">MPVDDVMPDHTLQPLKTLAEQLPGLLFQLHRSPGGHMHFPYLVGSGRRLLGVAPERLAGDASLAFEQLDETDYPRWMASIERSARWQTPLMGKFRLSTREGHDRWIAVRAQPEEVESGTLWHGIMLDISEQVAEEERLRLLSDTDSLTGLANRRKLLQRLDEEISLSNRHALPLSLVILDLDHFKHINDSWGHLKGDDVLINLAHYIRDLLRREDFLGRLGGEEFALVLPLTARGNAENLAERLRERIAAHDFALEDGKITVSMGIAEHRVGEDRNRLLERADSNLYAAKHQGRNQVVASR</sequence>
<dbReference type="Proteomes" id="UP000319812">
    <property type="component" value="Unassembled WGS sequence"/>
</dbReference>
<proteinExistence type="predicted"/>
<evidence type="ECO:0000256" key="1">
    <source>
        <dbReference type="ARBA" id="ARBA00001946"/>
    </source>
</evidence>
<dbReference type="FunFam" id="3.30.70.270:FF:000001">
    <property type="entry name" value="Diguanylate cyclase domain protein"/>
    <property type="match status" value="1"/>
</dbReference>
<evidence type="ECO:0000256" key="3">
    <source>
        <dbReference type="ARBA" id="ARBA00034247"/>
    </source>
</evidence>
<protein>
    <recommendedName>
        <fullName evidence="2">diguanylate cyclase</fullName>
        <ecNumber evidence="2">2.7.7.65</ecNumber>
    </recommendedName>
</protein>
<dbReference type="NCBIfam" id="TIGR00254">
    <property type="entry name" value="GGDEF"/>
    <property type="match status" value="1"/>
</dbReference>
<dbReference type="RefSeq" id="WP_141318143.1">
    <property type="nucleotide sequence ID" value="NZ_BJOC01000013.1"/>
</dbReference>
<dbReference type="PROSITE" id="PS50113">
    <property type="entry name" value="PAC"/>
    <property type="match status" value="1"/>
</dbReference>
<gene>
    <name evidence="6" type="ORF">HHA01_08780</name>
</gene>
<dbReference type="SUPFAM" id="SSF55073">
    <property type="entry name" value="Nucleotide cyclase"/>
    <property type="match status" value="1"/>
</dbReference>
<dbReference type="PANTHER" id="PTHR45138">
    <property type="entry name" value="REGULATORY COMPONENTS OF SENSORY TRANSDUCTION SYSTEM"/>
    <property type="match status" value="1"/>
</dbReference>
<dbReference type="PANTHER" id="PTHR45138:SF9">
    <property type="entry name" value="DIGUANYLATE CYCLASE DGCM-RELATED"/>
    <property type="match status" value="1"/>
</dbReference>
<keyword evidence="7" id="KW-1185">Reference proteome</keyword>